<evidence type="ECO:0008006" key="9">
    <source>
        <dbReference type="Google" id="ProtNLM"/>
    </source>
</evidence>
<keyword evidence="3 6" id="KW-0812">Transmembrane</keyword>
<evidence type="ECO:0000256" key="4">
    <source>
        <dbReference type="ARBA" id="ARBA00022989"/>
    </source>
</evidence>
<feature type="transmembrane region" description="Helical" evidence="6">
    <location>
        <begin position="94"/>
        <end position="114"/>
    </location>
</feature>
<evidence type="ECO:0000256" key="2">
    <source>
        <dbReference type="ARBA" id="ARBA00022475"/>
    </source>
</evidence>
<organism evidence="7 8">
    <name type="scientific">Candidatus Carbonibacillus altaicus</name>
    <dbReference type="NCBI Taxonomy" id="2163959"/>
    <lineage>
        <taxon>Bacteria</taxon>
        <taxon>Bacillati</taxon>
        <taxon>Bacillota</taxon>
        <taxon>Bacilli</taxon>
        <taxon>Bacillales</taxon>
        <taxon>Candidatus Carbonibacillus</taxon>
    </lineage>
</organism>
<proteinExistence type="predicted"/>
<dbReference type="GO" id="GO:0005886">
    <property type="term" value="C:plasma membrane"/>
    <property type="evidence" value="ECO:0007669"/>
    <property type="project" value="UniProtKB-SubCell"/>
</dbReference>
<dbReference type="InterPro" id="IPR039072">
    <property type="entry name" value="ATP_synth_I_Bacilli"/>
</dbReference>
<evidence type="ECO:0000256" key="6">
    <source>
        <dbReference type="SAM" id="Phobius"/>
    </source>
</evidence>
<evidence type="ECO:0000256" key="1">
    <source>
        <dbReference type="ARBA" id="ARBA00004651"/>
    </source>
</evidence>
<keyword evidence="2" id="KW-1003">Cell membrane</keyword>
<feature type="transmembrane region" description="Helical" evidence="6">
    <location>
        <begin position="7"/>
        <end position="24"/>
    </location>
</feature>
<keyword evidence="4 6" id="KW-1133">Transmembrane helix</keyword>
<dbReference type="PANTHER" id="PTHR40035:SF1">
    <property type="entry name" value="ATP SYNTHASE PROTEIN I"/>
    <property type="match status" value="1"/>
</dbReference>
<evidence type="ECO:0000256" key="5">
    <source>
        <dbReference type="ARBA" id="ARBA00023136"/>
    </source>
</evidence>
<comment type="caution">
    <text evidence="7">The sequence shown here is derived from an EMBL/GenBank/DDBJ whole genome shotgun (WGS) entry which is preliminary data.</text>
</comment>
<gene>
    <name evidence="7" type="ORF">BSOLF_1562</name>
</gene>
<dbReference type="EMBL" id="PEBX01000007">
    <property type="protein sequence ID" value="PTQ57407.1"/>
    <property type="molecule type" value="Genomic_DNA"/>
</dbReference>
<dbReference type="Proteomes" id="UP000244338">
    <property type="component" value="Unassembled WGS sequence"/>
</dbReference>
<accession>A0A2R6Y405</accession>
<sequence>MYVFRQARRTSFVLIALAFLLWGLDVYPRIMLGFVFGQAIGLVNARVLAQRLELIGALLIDGQPTRLSIGTGIRMSMAVLGALIVLKFNDTFDVLGFAAGLFVTPFIVFFWGIWRLQRDDERRPL</sequence>
<protein>
    <recommendedName>
        <fullName evidence="9">ATP synthase protein I2</fullName>
    </recommendedName>
</protein>
<evidence type="ECO:0000256" key="3">
    <source>
        <dbReference type="ARBA" id="ARBA00022692"/>
    </source>
</evidence>
<comment type="subcellular location">
    <subcellularLocation>
        <location evidence="1">Cell membrane</location>
        <topology evidence="1">Multi-pass membrane protein</topology>
    </subcellularLocation>
</comment>
<evidence type="ECO:0000313" key="7">
    <source>
        <dbReference type="EMBL" id="PTQ57407.1"/>
    </source>
</evidence>
<dbReference type="PANTHER" id="PTHR40035">
    <property type="entry name" value="ATP SYNTHASE PROTEIN I"/>
    <property type="match status" value="1"/>
</dbReference>
<dbReference type="Pfam" id="PF03899">
    <property type="entry name" value="ATP-synt_I"/>
    <property type="match status" value="1"/>
</dbReference>
<keyword evidence="5 6" id="KW-0472">Membrane</keyword>
<dbReference type="AlphaFoldDB" id="A0A2R6Y405"/>
<dbReference type="InterPro" id="IPR005598">
    <property type="entry name" value="ATP_synth_I"/>
</dbReference>
<name>A0A2R6Y405_9BACL</name>
<reference evidence="8" key="1">
    <citation type="journal article" date="2018" name="Sci. Rep.">
        <title>Lignite coal burning seam in the remote Altai Mountains harbors a hydrogen-driven thermophilic microbial community.</title>
        <authorList>
            <person name="Kadnikov V.V."/>
            <person name="Mardanov A.V."/>
            <person name="Ivasenko D.A."/>
            <person name="Antsiferov D.V."/>
            <person name="Beletsky A.V."/>
            <person name="Karnachuk O.V."/>
            <person name="Ravin N.V."/>
        </authorList>
    </citation>
    <scope>NUCLEOTIDE SEQUENCE [LARGE SCALE GENOMIC DNA]</scope>
</reference>
<evidence type="ECO:0000313" key="8">
    <source>
        <dbReference type="Proteomes" id="UP000244338"/>
    </source>
</evidence>